<protein>
    <submittedName>
        <fullName evidence="1">Uncharacterized protein</fullName>
    </submittedName>
</protein>
<sequence>MAEIVVMNAWRAEHKGRRPQPPSRMPEARDAAVLLFTGVRYERREEMSHRLMDELTLRADSQ</sequence>
<gene>
    <name evidence="1" type="ORF">FNA46_18410</name>
</gene>
<organism evidence="1 2">
    <name type="scientific">Rhizobium straminoryzae</name>
    <dbReference type="NCBI Taxonomy" id="1387186"/>
    <lineage>
        <taxon>Bacteria</taxon>
        <taxon>Pseudomonadati</taxon>
        <taxon>Pseudomonadota</taxon>
        <taxon>Alphaproteobacteria</taxon>
        <taxon>Hyphomicrobiales</taxon>
        <taxon>Rhizobiaceae</taxon>
        <taxon>Rhizobium/Agrobacterium group</taxon>
        <taxon>Rhizobium</taxon>
    </lineage>
</organism>
<dbReference type="Proteomes" id="UP000316801">
    <property type="component" value="Unassembled WGS sequence"/>
</dbReference>
<dbReference type="EMBL" id="VJMG01000056">
    <property type="protein sequence ID" value="TRL36249.1"/>
    <property type="molecule type" value="Genomic_DNA"/>
</dbReference>
<reference evidence="1 2" key="1">
    <citation type="submission" date="2019-07" db="EMBL/GenBank/DDBJ databases">
        <title>Ln-dependent methylotrophs.</title>
        <authorList>
            <person name="Tani A."/>
        </authorList>
    </citation>
    <scope>NUCLEOTIDE SEQUENCE [LARGE SCALE GENOMIC DNA]</scope>
    <source>
        <strain evidence="1 2">SM12</strain>
    </source>
</reference>
<name>A0A549T2Y6_9HYPH</name>
<comment type="caution">
    <text evidence="1">The sequence shown here is derived from an EMBL/GenBank/DDBJ whole genome shotgun (WGS) entry which is preliminary data.</text>
</comment>
<dbReference type="RefSeq" id="WP_143126671.1">
    <property type="nucleotide sequence ID" value="NZ_VJMG01000056.1"/>
</dbReference>
<proteinExistence type="predicted"/>
<evidence type="ECO:0000313" key="2">
    <source>
        <dbReference type="Proteomes" id="UP000316801"/>
    </source>
</evidence>
<dbReference type="AlphaFoldDB" id="A0A549T2Y6"/>
<evidence type="ECO:0000313" key="1">
    <source>
        <dbReference type="EMBL" id="TRL36249.1"/>
    </source>
</evidence>
<keyword evidence="2" id="KW-1185">Reference proteome</keyword>
<accession>A0A549T2Y6</accession>